<feature type="domain" description="Integral membrane bound transporter" evidence="7">
    <location>
        <begin position="239"/>
        <end position="366"/>
    </location>
</feature>
<evidence type="ECO:0000256" key="4">
    <source>
        <dbReference type="ARBA" id="ARBA00022989"/>
    </source>
</evidence>
<evidence type="ECO:0000313" key="8">
    <source>
        <dbReference type="EMBL" id="ONK76954.1"/>
    </source>
</evidence>
<comment type="subcellular location">
    <subcellularLocation>
        <location evidence="1">Cell membrane</location>
        <topology evidence="1">Multi-pass membrane protein</topology>
    </subcellularLocation>
</comment>
<evidence type="ECO:0000256" key="1">
    <source>
        <dbReference type="ARBA" id="ARBA00004651"/>
    </source>
</evidence>
<dbReference type="OMA" id="HEIFCKI"/>
<dbReference type="Pfam" id="PF13515">
    <property type="entry name" value="FUSC_2"/>
    <property type="match status" value="1"/>
</dbReference>
<dbReference type="Proteomes" id="UP000243459">
    <property type="component" value="Chromosome 2"/>
</dbReference>
<keyword evidence="3" id="KW-0812">Transmembrane</keyword>
<dbReference type="EMBL" id="CM007382">
    <property type="protein sequence ID" value="ONK76954.1"/>
    <property type="molecule type" value="Genomic_DNA"/>
</dbReference>
<evidence type="ECO:0000256" key="2">
    <source>
        <dbReference type="ARBA" id="ARBA00022475"/>
    </source>
</evidence>
<dbReference type="Gramene" id="ONK76954">
    <property type="protein sequence ID" value="ONK76954"/>
    <property type="gene ID" value="A4U43_C02F1620"/>
</dbReference>
<evidence type="ECO:0000256" key="6">
    <source>
        <dbReference type="SAM" id="Coils"/>
    </source>
</evidence>
<dbReference type="InterPro" id="IPR049453">
    <property type="entry name" value="Memb_transporter_dom"/>
</dbReference>
<feature type="coiled-coil region" evidence="6">
    <location>
        <begin position="400"/>
        <end position="427"/>
    </location>
</feature>
<evidence type="ECO:0000256" key="5">
    <source>
        <dbReference type="ARBA" id="ARBA00023136"/>
    </source>
</evidence>
<dbReference type="GO" id="GO:0005886">
    <property type="term" value="C:plasma membrane"/>
    <property type="evidence" value="ECO:0007669"/>
    <property type="project" value="UniProtKB-SubCell"/>
</dbReference>
<keyword evidence="4" id="KW-1133">Transmembrane helix</keyword>
<dbReference type="PANTHER" id="PTHR30509">
    <property type="entry name" value="P-HYDROXYBENZOIC ACID EFFLUX PUMP SUBUNIT-RELATED"/>
    <property type="match status" value="1"/>
</dbReference>
<keyword evidence="5" id="KW-0472">Membrane</keyword>
<accession>A0A5P1FFW5</accession>
<protein>
    <recommendedName>
        <fullName evidence="7">Integral membrane bound transporter domain-containing protein</fullName>
    </recommendedName>
</protein>
<organism evidence="8 9">
    <name type="scientific">Asparagus officinalis</name>
    <name type="common">Garden asparagus</name>
    <dbReference type="NCBI Taxonomy" id="4686"/>
    <lineage>
        <taxon>Eukaryota</taxon>
        <taxon>Viridiplantae</taxon>
        <taxon>Streptophyta</taxon>
        <taxon>Embryophyta</taxon>
        <taxon>Tracheophyta</taxon>
        <taxon>Spermatophyta</taxon>
        <taxon>Magnoliopsida</taxon>
        <taxon>Liliopsida</taxon>
        <taxon>Asparagales</taxon>
        <taxon>Asparagaceae</taxon>
        <taxon>Asparagoideae</taxon>
        <taxon>Asparagus</taxon>
    </lineage>
</organism>
<evidence type="ECO:0000313" key="9">
    <source>
        <dbReference type="Proteomes" id="UP000243459"/>
    </source>
</evidence>
<keyword evidence="6" id="KW-0175">Coiled coil</keyword>
<sequence>MRLHLWDIKLARLDLTRIRACGSRTRTTSLASLVKEKSKMYTEITIERIRLFVGAFCADNKGCMPAYISRVKYLTGTCNKLLSNIKLMKESTQWERPPFKFLPPYNKISWAKLQAIETSIKGMHFALAASSQSPHKTLDNQHLKEQISSLKDQTITRLRIQPNKNIETKSSHCSPLHVTLHDHLPSLFFLFSMNILLDVKTLIPPKTPKDTKISTIWTMNITTEKVVIALKCSLCISLSVLFGILFSNANGYWSGLMVATAFTPNRESTFKLATARAHGTALGSVFGLLGAFISQTLMEVRLLVLIPWIFFSSFLHRSRMYDQAGATAAAVSAIILLGRRNYGSPMIFSIQRLTEAYIGLCCSILVEIVLQPVRSSTMARGELGESLRSLDECVESIINVDGLKEQEKKLVKRVSELKKRIEEGELEPNLWFSPFPVACYKKLCESLSKIGDLLFFFDHGMETLRREGCEIKGSVEGDLNRFKELVGGLVKSLEEVILVKSLDKLEKELMKSKDGRDDVEAAGRKGSGVSPWANWSTLSVDEEEIEKVVCCFIQHSREAVEGVGVKEVDDEGRSRLVLCFGAIGFCMGELMREMREVEEGGGGGGGA</sequence>
<evidence type="ECO:0000259" key="7">
    <source>
        <dbReference type="Pfam" id="PF13515"/>
    </source>
</evidence>
<reference evidence="9" key="1">
    <citation type="journal article" date="2017" name="Nat. Commun.">
        <title>The asparagus genome sheds light on the origin and evolution of a young Y chromosome.</title>
        <authorList>
            <person name="Harkess A."/>
            <person name="Zhou J."/>
            <person name="Xu C."/>
            <person name="Bowers J.E."/>
            <person name="Van der Hulst R."/>
            <person name="Ayyampalayam S."/>
            <person name="Mercati F."/>
            <person name="Riccardi P."/>
            <person name="McKain M.R."/>
            <person name="Kakrana A."/>
            <person name="Tang H."/>
            <person name="Ray J."/>
            <person name="Groenendijk J."/>
            <person name="Arikit S."/>
            <person name="Mathioni S.M."/>
            <person name="Nakano M."/>
            <person name="Shan H."/>
            <person name="Telgmann-Rauber A."/>
            <person name="Kanno A."/>
            <person name="Yue Z."/>
            <person name="Chen H."/>
            <person name="Li W."/>
            <person name="Chen Y."/>
            <person name="Xu X."/>
            <person name="Zhang Y."/>
            <person name="Luo S."/>
            <person name="Chen H."/>
            <person name="Gao J."/>
            <person name="Mao Z."/>
            <person name="Pires J.C."/>
            <person name="Luo M."/>
            <person name="Kudrna D."/>
            <person name="Wing R.A."/>
            <person name="Meyers B.C."/>
            <person name="Yi K."/>
            <person name="Kong H."/>
            <person name="Lavrijsen P."/>
            <person name="Sunseri F."/>
            <person name="Falavigna A."/>
            <person name="Ye Y."/>
            <person name="Leebens-Mack J.H."/>
            <person name="Chen G."/>
        </authorList>
    </citation>
    <scope>NUCLEOTIDE SEQUENCE [LARGE SCALE GENOMIC DNA]</scope>
    <source>
        <strain evidence="9">cv. DH0086</strain>
    </source>
</reference>
<name>A0A5P1FFW5_ASPOF</name>
<evidence type="ECO:0000256" key="3">
    <source>
        <dbReference type="ARBA" id="ARBA00022692"/>
    </source>
</evidence>
<gene>
    <name evidence="8" type="ORF">A4U43_C02F1620</name>
</gene>
<dbReference type="AlphaFoldDB" id="A0A5P1FFW5"/>
<dbReference type="PANTHER" id="PTHR30509:SF9">
    <property type="entry name" value="MULTIDRUG RESISTANCE PROTEIN MDTO"/>
    <property type="match status" value="1"/>
</dbReference>
<proteinExistence type="predicted"/>
<keyword evidence="9" id="KW-1185">Reference proteome</keyword>
<keyword evidence="2" id="KW-1003">Cell membrane</keyword>